<evidence type="ECO:0000313" key="6">
    <source>
        <dbReference type="EMBL" id="KAK1290734.1"/>
    </source>
</evidence>
<keyword evidence="4" id="KW-0812">Transmembrane</keyword>
<dbReference type="PANTHER" id="PTHR47989">
    <property type="entry name" value="OS01G0750732 PROTEIN"/>
    <property type="match status" value="1"/>
</dbReference>
<dbReference type="InterPro" id="IPR000719">
    <property type="entry name" value="Prot_kinase_dom"/>
</dbReference>
<dbReference type="PROSITE" id="PS50011">
    <property type="entry name" value="PROTEIN_KINASE_DOM"/>
    <property type="match status" value="1"/>
</dbReference>
<accession>A0AAV9CQR8</accession>
<sequence>MEESGMVKWTCVCASQETQTAASAANCSSACDCSPGSPPITKTSRKHISSKAVIVVLMLCVVLTTVAFLASMACYFYRKDRFHVQSSLSSSDKDTSWNSGTNLISHRSTSVSEYREKIYTEVNLFKGLIECASFMFKSRRGTLTGAIIQFSYIELEEATKNFANDNLIGLGGTSNVYRGQLRDGRAVAIKRIKMLSGPDVESGFLTEIELISRLNHCHVVPLIGFCAESRGRHFERLLVFEFMANGNLRDCLDAKQNEPISWWRIGPVDGNVGQMERSLS</sequence>
<evidence type="ECO:0000256" key="1">
    <source>
        <dbReference type="ARBA" id="ARBA00022741"/>
    </source>
</evidence>
<keyword evidence="2 3" id="KW-0067">ATP-binding</keyword>
<evidence type="ECO:0000256" key="2">
    <source>
        <dbReference type="ARBA" id="ARBA00022840"/>
    </source>
</evidence>
<organism evidence="6 7">
    <name type="scientific">Acorus calamus</name>
    <name type="common">Sweet flag</name>
    <dbReference type="NCBI Taxonomy" id="4465"/>
    <lineage>
        <taxon>Eukaryota</taxon>
        <taxon>Viridiplantae</taxon>
        <taxon>Streptophyta</taxon>
        <taxon>Embryophyta</taxon>
        <taxon>Tracheophyta</taxon>
        <taxon>Spermatophyta</taxon>
        <taxon>Magnoliopsida</taxon>
        <taxon>Liliopsida</taxon>
        <taxon>Acoraceae</taxon>
        <taxon>Acorus</taxon>
    </lineage>
</organism>
<feature type="binding site" evidence="3">
    <location>
        <position position="190"/>
    </location>
    <ligand>
        <name>ATP</name>
        <dbReference type="ChEBI" id="CHEBI:30616"/>
    </ligand>
</feature>
<dbReference type="PROSITE" id="PS00107">
    <property type="entry name" value="PROTEIN_KINASE_ATP"/>
    <property type="match status" value="1"/>
</dbReference>
<comment type="caution">
    <text evidence="6">The sequence shown here is derived from an EMBL/GenBank/DDBJ whole genome shotgun (WGS) entry which is preliminary data.</text>
</comment>
<dbReference type="EMBL" id="JAUJYO010000018">
    <property type="protein sequence ID" value="KAK1290734.1"/>
    <property type="molecule type" value="Genomic_DNA"/>
</dbReference>
<dbReference type="Proteomes" id="UP001180020">
    <property type="component" value="Unassembled WGS sequence"/>
</dbReference>
<name>A0AAV9CQR8_ACOCL</name>
<dbReference type="FunFam" id="3.30.200.20:FF:000415">
    <property type="entry name" value="receptor-like serine/threonine-protein kinase NCRK"/>
    <property type="match status" value="1"/>
</dbReference>
<keyword evidence="6" id="KW-0808">Transferase</keyword>
<dbReference type="InterPro" id="IPR011009">
    <property type="entry name" value="Kinase-like_dom_sf"/>
</dbReference>
<keyword evidence="4" id="KW-1133">Transmembrane helix</keyword>
<reference evidence="6" key="2">
    <citation type="submission" date="2023-06" db="EMBL/GenBank/DDBJ databases">
        <authorList>
            <person name="Ma L."/>
            <person name="Liu K.-W."/>
            <person name="Li Z."/>
            <person name="Hsiao Y.-Y."/>
            <person name="Qi Y."/>
            <person name="Fu T."/>
            <person name="Tang G."/>
            <person name="Zhang D."/>
            <person name="Sun W.-H."/>
            <person name="Liu D.-K."/>
            <person name="Li Y."/>
            <person name="Chen G.-Z."/>
            <person name="Liu X.-D."/>
            <person name="Liao X.-Y."/>
            <person name="Jiang Y.-T."/>
            <person name="Yu X."/>
            <person name="Hao Y."/>
            <person name="Huang J."/>
            <person name="Zhao X.-W."/>
            <person name="Ke S."/>
            <person name="Chen Y.-Y."/>
            <person name="Wu W.-L."/>
            <person name="Hsu J.-L."/>
            <person name="Lin Y.-F."/>
            <person name="Huang M.-D."/>
            <person name="Li C.-Y."/>
            <person name="Huang L."/>
            <person name="Wang Z.-W."/>
            <person name="Zhao X."/>
            <person name="Zhong W.-Y."/>
            <person name="Peng D.-H."/>
            <person name="Ahmad S."/>
            <person name="Lan S."/>
            <person name="Zhang J.-S."/>
            <person name="Tsai W.-C."/>
            <person name="Van De Peer Y."/>
            <person name="Liu Z.-J."/>
        </authorList>
    </citation>
    <scope>NUCLEOTIDE SEQUENCE</scope>
    <source>
        <strain evidence="6">CP</strain>
        <tissue evidence="6">Leaves</tissue>
    </source>
</reference>
<dbReference type="SUPFAM" id="SSF56112">
    <property type="entry name" value="Protein kinase-like (PK-like)"/>
    <property type="match status" value="1"/>
</dbReference>
<dbReference type="Gene3D" id="3.30.200.20">
    <property type="entry name" value="Phosphorylase Kinase, domain 1"/>
    <property type="match status" value="1"/>
</dbReference>
<dbReference type="GO" id="GO:0005524">
    <property type="term" value="F:ATP binding"/>
    <property type="evidence" value="ECO:0007669"/>
    <property type="project" value="UniProtKB-UniRule"/>
</dbReference>
<evidence type="ECO:0000256" key="4">
    <source>
        <dbReference type="SAM" id="Phobius"/>
    </source>
</evidence>
<dbReference type="GO" id="GO:0004672">
    <property type="term" value="F:protein kinase activity"/>
    <property type="evidence" value="ECO:0007669"/>
    <property type="project" value="InterPro"/>
</dbReference>
<keyword evidence="7" id="KW-1185">Reference proteome</keyword>
<dbReference type="AlphaFoldDB" id="A0AAV9CQR8"/>
<reference evidence="6" key="1">
    <citation type="journal article" date="2023" name="Nat. Commun.">
        <title>Diploid and tetraploid genomes of Acorus and the evolution of monocots.</title>
        <authorList>
            <person name="Ma L."/>
            <person name="Liu K.W."/>
            <person name="Li Z."/>
            <person name="Hsiao Y.Y."/>
            <person name="Qi Y."/>
            <person name="Fu T."/>
            <person name="Tang G.D."/>
            <person name="Zhang D."/>
            <person name="Sun W.H."/>
            <person name="Liu D.K."/>
            <person name="Li Y."/>
            <person name="Chen G.Z."/>
            <person name="Liu X.D."/>
            <person name="Liao X.Y."/>
            <person name="Jiang Y.T."/>
            <person name="Yu X."/>
            <person name="Hao Y."/>
            <person name="Huang J."/>
            <person name="Zhao X.W."/>
            <person name="Ke S."/>
            <person name="Chen Y.Y."/>
            <person name="Wu W.L."/>
            <person name="Hsu J.L."/>
            <person name="Lin Y.F."/>
            <person name="Huang M.D."/>
            <person name="Li C.Y."/>
            <person name="Huang L."/>
            <person name="Wang Z.W."/>
            <person name="Zhao X."/>
            <person name="Zhong W.Y."/>
            <person name="Peng D.H."/>
            <person name="Ahmad S."/>
            <person name="Lan S."/>
            <person name="Zhang J.S."/>
            <person name="Tsai W.C."/>
            <person name="Van de Peer Y."/>
            <person name="Liu Z.J."/>
        </authorList>
    </citation>
    <scope>NUCLEOTIDE SEQUENCE</scope>
    <source>
        <strain evidence="6">CP</strain>
    </source>
</reference>
<protein>
    <submittedName>
        <fullName evidence="6">Receptor-like serine/threonine-protein kinase NCRK</fullName>
    </submittedName>
</protein>
<evidence type="ECO:0000259" key="5">
    <source>
        <dbReference type="PROSITE" id="PS50011"/>
    </source>
</evidence>
<evidence type="ECO:0000313" key="7">
    <source>
        <dbReference type="Proteomes" id="UP001180020"/>
    </source>
</evidence>
<dbReference type="Pfam" id="PF07714">
    <property type="entry name" value="PK_Tyr_Ser-Thr"/>
    <property type="match status" value="1"/>
</dbReference>
<feature type="transmembrane region" description="Helical" evidence="4">
    <location>
        <begin position="52"/>
        <end position="77"/>
    </location>
</feature>
<dbReference type="PANTHER" id="PTHR47989:SF23">
    <property type="entry name" value="RECEPTOR-LIKE SERINE_THREONINE-PROTEIN KINASE NCRK ISOFORM X1"/>
    <property type="match status" value="1"/>
</dbReference>
<keyword evidence="1 3" id="KW-0547">Nucleotide-binding</keyword>
<proteinExistence type="predicted"/>
<feature type="domain" description="Protein kinase" evidence="5">
    <location>
        <begin position="162"/>
        <end position="280"/>
    </location>
</feature>
<keyword evidence="6" id="KW-0418">Kinase</keyword>
<keyword evidence="4" id="KW-0472">Membrane</keyword>
<dbReference type="InterPro" id="IPR001245">
    <property type="entry name" value="Ser-Thr/Tyr_kinase_cat_dom"/>
</dbReference>
<keyword evidence="6" id="KW-0675">Receptor</keyword>
<dbReference type="InterPro" id="IPR017441">
    <property type="entry name" value="Protein_kinase_ATP_BS"/>
</dbReference>
<evidence type="ECO:0000256" key="3">
    <source>
        <dbReference type="PROSITE-ProRule" id="PRU10141"/>
    </source>
</evidence>
<gene>
    <name evidence="6" type="primary">NCRK</name>
    <name evidence="6" type="ORF">QJS10_CPB18g02093</name>
</gene>